<dbReference type="Pfam" id="PF04366">
    <property type="entry name" value="Ysc84"/>
    <property type="match status" value="1"/>
</dbReference>
<gene>
    <name evidence="3" type="ORF">WJX84_003406</name>
</gene>
<name>A0AAW1TCK8_9CHLO</name>
<dbReference type="Proteomes" id="UP001485043">
    <property type="component" value="Unassembled WGS sequence"/>
</dbReference>
<comment type="caution">
    <text evidence="3">The sequence shown here is derived from an EMBL/GenBank/DDBJ whole genome shotgun (WGS) entry which is preliminary data.</text>
</comment>
<protein>
    <recommendedName>
        <fullName evidence="2">Ysc84 actin-binding domain-containing protein</fullName>
    </recommendedName>
</protein>
<dbReference type="EMBL" id="JALJOV010000076">
    <property type="protein sequence ID" value="KAK9867597.1"/>
    <property type="molecule type" value="Genomic_DNA"/>
</dbReference>
<evidence type="ECO:0000313" key="4">
    <source>
        <dbReference type="Proteomes" id="UP001485043"/>
    </source>
</evidence>
<feature type="region of interest" description="Disordered" evidence="1">
    <location>
        <begin position="235"/>
        <end position="261"/>
    </location>
</feature>
<dbReference type="AlphaFoldDB" id="A0AAW1TCK8"/>
<dbReference type="InterPro" id="IPR051702">
    <property type="entry name" value="SH3_domain_YSC84-like"/>
</dbReference>
<dbReference type="InterPro" id="IPR007461">
    <property type="entry name" value="Ysc84_actin-binding"/>
</dbReference>
<dbReference type="PANTHER" id="PTHR15629:SF2">
    <property type="entry name" value="SH3 DOMAIN-CONTAINING YSC84-LIKE PROTEIN 1"/>
    <property type="match status" value="1"/>
</dbReference>
<feature type="domain" description="Ysc84 actin-binding" evidence="2">
    <location>
        <begin position="86"/>
        <end position="211"/>
    </location>
</feature>
<accession>A0AAW1TCK8</accession>
<organism evidence="3 4">
    <name type="scientific">Apatococcus fuscideae</name>
    <dbReference type="NCBI Taxonomy" id="2026836"/>
    <lineage>
        <taxon>Eukaryota</taxon>
        <taxon>Viridiplantae</taxon>
        <taxon>Chlorophyta</taxon>
        <taxon>core chlorophytes</taxon>
        <taxon>Trebouxiophyceae</taxon>
        <taxon>Chlorellales</taxon>
        <taxon>Chlorellaceae</taxon>
        <taxon>Apatococcus</taxon>
    </lineage>
</organism>
<keyword evidence="4" id="KW-1185">Reference proteome</keyword>
<evidence type="ECO:0000259" key="2">
    <source>
        <dbReference type="Pfam" id="PF04366"/>
    </source>
</evidence>
<evidence type="ECO:0000256" key="1">
    <source>
        <dbReference type="SAM" id="MobiDB-lite"/>
    </source>
</evidence>
<proteinExistence type="predicted"/>
<sequence length="261" mass="28254">MSPTEIREEVDHAVAMLKTFTKHEPPEAPLGSLNPKAISACKGILFYHTKKVSLGLGFKWGTGFMITQKETKAGRVWSAPCFYKVHAGSLGLSAGMSGVETMLIFGTDAAMLKFVDGRSVKVGQDFTVVAVSDLGLGNNDSTFNKGDALALSTCNGVTIDWSLTGGSFSVDEDTNHRMYTPGVTPMQILGQADDGITAEQECRELYAILNDLTAKAAKDPRHFPGFQHVWSPQSMEIAPDQKGAREYNDSGPQWSKPFKDA</sequence>
<dbReference type="GO" id="GO:0035091">
    <property type="term" value="F:phosphatidylinositol binding"/>
    <property type="evidence" value="ECO:0007669"/>
    <property type="project" value="TreeGrafter"/>
</dbReference>
<dbReference type="PANTHER" id="PTHR15629">
    <property type="entry name" value="SH3YL1 PROTEIN"/>
    <property type="match status" value="1"/>
</dbReference>
<reference evidence="3 4" key="1">
    <citation type="journal article" date="2024" name="Nat. Commun.">
        <title>Phylogenomics reveals the evolutionary origins of lichenization in chlorophyte algae.</title>
        <authorList>
            <person name="Puginier C."/>
            <person name="Libourel C."/>
            <person name="Otte J."/>
            <person name="Skaloud P."/>
            <person name="Haon M."/>
            <person name="Grisel S."/>
            <person name="Petersen M."/>
            <person name="Berrin J.G."/>
            <person name="Delaux P.M."/>
            <person name="Dal Grande F."/>
            <person name="Keller J."/>
        </authorList>
    </citation>
    <scope>NUCLEOTIDE SEQUENCE [LARGE SCALE GENOMIC DNA]</scope>
    <source>
        <strain evidence="3 4">SAG 2523</strain>
    </source>
</reference>
<evidence type="ECO:0000313" key="3">
    <source>
        <dbReference type="EMBL" id="KAK9867597.1"/>
    </source>
</evidence>
<dbReference type="CDD" id="cd11524">
    <property type="entry name" value="SYLF"/>
    <property type="match status" value="1"/>
</dbReference>